<reference evidence="3" key="1">
    <citation type="submission" date="2021-01" db="EMBL/GenBank/DDBJ databases">
        <authorList>
            <person name="Corre E."/>
            <person name="Pelletier E."/>
            <person name="Niang G."/>
            <person name="Scheremetjew M."/>
            <person name="Finn R."/>
            <person name="Kale V."/>
            <person name="Holt S."/>
            <person name="Cochrane G."/>
            <person name="Meng A."/>
            <person name="Brown T."/>
            <person name="Cohen L."/>
        </authorList>
    </citation>
    <scope>NUCLEOTIDE SEQUENCE</scope>
    <source>
        <strain evidence="3">CCMP 410</strain>
    </source>
</reference>
<feature type="transmembrane region" description="Helical" evidence="2">
    <location>
        <begin position="174"/>
        <end position="195"/>
    </location>
</feature>
<sequence length="242" mass="26550">MTTGVDPESIDYSTPNGSEARMSSRGEVVDSLLDLVTQNRVKRKAKDLVSTAIEFTLAVVTIMTTTQNAGNYVTVCTGFGFYTGEVCEISDDRSYATVLPTGLDSASWSLTLGVIVYAVAVAVFAMVHAYRQTESPMPRVEVEEAYKKTNKIPVVDGFLEIPLACRHVEGRSRILVVVAWTIWCLVMAALIYVLSYSYNDSSSLASIFLAAYTFYRLTADLCEYWVHTRPAKEEATLGTSGS</sequence>
<keyword evidence="2" id="KW-0812">Transmembrane</keyword>
<gene>
    <name evidence="3" type="ORF">GOCE00092_LOCUS1305</name>
</gene>
<feature type="transmembrane region" description="Helical" evidence="2">
    <location>
        <begin position="108"/>
        <end position="130"/>
    </location>
</feature>
<keyword evidence="2" id="KW-0472">Membrane</keyword>
<evidence type="ECO:0000256" key="2">
    <source>
        <dbReference type="SAM" id="Phobius"/>
    </source>
</evidence>
<evidence type="ECO:0000313" key="3">
    <source>
        <dbReference type="EMBL" id="CAD9272398.1"/>
    </source>
</evidence>
<name>A0A7S1UPK4_9STRA</name>
<keyword evidence="2" id="KW-1133">Transmembrane helix</keyword>
<dbReference type="AlphaFoldDB" id="A0A7S1UPK4"/>
<feature type="region of interest" description="Disordered" evidence="1">
    <location>
        <begin position="1"/>
        <end position="24"/>
    </location>
</feature>
<organism evidence="3">
    <name type="scientific">Grammatophora oceanica</name>
    <dbReference type="NCBI Taxonomy" id="210454"/>
    <lineage>
        <taxon>Eukaryota</taxon>
        <taxon>Sar</taxon>
        <taxon>Stramenopiles</taxon>
        <taxon>Ochrophyta</taxon>
        <taxon>Bacillariophyta</taxon>
        <taxon>Fragilariophyceae</taxon>
        <taxon>Fragilariophycidae</taxon>
        <taxon>Rhabdonematales</taxon>
        <taxon>Grammatophoraceae</taxon>
        <taxon>Grammatophora</taxon>
    </lineage>
</organism>
<accession>A0A7S1UPK4</accession>
<proteinExistence type="predicted"/>
<dbReference type="EMBL" id="HBGK01002393">
    <property type="protein sequence ID" value="CAD9272398.1"/>
    <property type="molecule type" value="Transcribed_RNA"/>
</dbReference>
<evidence type="ECO:0000256" key="1">
    <source>
        <dbReference type="SAM" id="MobiDB-lite"/>
    </source>
</evidence>
<protein>
    <submittedName>
        <fullName evidence="3">Uncharacterized protein</fullName>
    </submittedName>
</protein>